<evidence type="ECO:0000313" key="5">
    <source>
        <dbReference type="Proteomes" id="UP001432322"/>
    </source>
</evidence>
<dbReference type="SUPFAM" id="SSF56112">
    <property type="entry name" value="Protein kinase-like (PK-like)"/>
    <property type="match status" value="1"/>
</dbReference>
<dbReference type="InterPro" id="IPR011009">
    <property type="entry name" value="Kinase-like_dom_sf"/>
</dbReference>
<dbReference type="SMART" id="SM00220">
    <property type="entry name" value="S_TKc"/>
    <property type="match status" value="1"/>
</dbReference>
<organism evidence="4 5">
    <name type="scientific">Pristionchus fissidentatus</name>
    <dbReference type="NCBI Taxonomy" id="1538716"/>
    <lineage>
        <taxon>Eukaryota</taxon>
        <taxon>Metazoa</taxon>
        <taxon>Ecdysozoa</taxon>
        <taxon>Nematoda</taxon>
        <taxon>Chromadorea</taxon>
        <taxon>Rhabditida</taxon>
        <taxon>Rhabditina</taxon>
        <taxon>Diplogasteromorpha</taxon>
        <taxon>Diplogasteroidea</taxon>
        <taxon>Neodiplogasteridae</taxon>
        <taxon>Pristionchus</taxon>
    </lineage>
</organism>
<dbReference type="PROSITE" id="PS00108">
    <property type="entry name" value="PROTEIN_KINASE_ST"/>
    <property type="match status" value="1"/>
</dbReference>
<name>A0AAV5WSE5_9BILA</name>
<dbReference type="Proteomes" id="UP001432322">
    <property type="component" value="Unassembled WGS sequence"/>
</dbReference>
<evidence type="ECO:0000313" key="4">
    <source>
        <dbReference type="EMBL" id="GMT34520.1"/>
    </source>
</evidence>
<comment type="caution">
    <text evidence="4">The sequence shown here is derived from an EMBL/GenBank/DDBJ whole genome shotgun (WGS) entry which is preliminary data.</text>
</comment>
<feature type="region of interest" description="Disordered" evidence="2">
    <location>
        <begin position="1"/>
        <end position="54"/>
    </location>
</feature>
<evidence type="ECO:0000259" key="3">
    <source>
        <dbReference type="PROSITE" id="PS50011"/>
    </source>
</evidence>
<evidence type="ECO:0000256" key="2">
    <source>
        <dbReference type="SAM" id="MobiDB-lite"/>
    </source>
</evidence>
<dbReference type="GO" id="GO:0004674">
    <property type="term" value="F:protein serine/threonine kinase activity"/>
    <property type="evidence" value="ECO:0007669"/>
    <property type="project" value="UniProtKB-EC"/>
</dbReference>
<feature type="compositionally biased region" description="Polar residues" evidence="2">
    <location>
        <begin position="1"/>
        <end position="12"/>
    </location>
</feature>
<accession>A0AAV5WSE5</accession>
<feature type="compositionally biased region" description="Basic and acidic residues" evidence="2">
    <location>
        <begin position="16"/>
        <end position="54"/>
    </location>
</feature>
<dbReference type="PANTHER" id="PTHR11909">
    <property type="entry name" value="CASEIN KINASE-RELATED"/>
    <property type="match status" value="1"/>
</dbReference>
<sequence length="335" mass="38986">PLAVSQMRTSPSYDDEQIRLPSLERLREEKEPRSATAKHLTEKGKRGKKVMDTRSQRKARMQKYVLFKPGERFYKGKWEVTQLIDNGGFGVVYEAWNNEKSMFAALKAEPTTSTGESQLKQEILVLRTVNATGKTEHFPRIHAFSKHRNFAFIIMSLCGPNLKALRSCEMKQPRRERKPDDMVQDHYLLGVGSWVRVGMQSLYAIKTLHDFGFVHRDIKPANFVVGTGQDMTTIFMLDFGLSRSYAFKSRRDDLWSFFYILIEAHCGLPWQFELDRKELERIKCTISDKELTKNLPKRLRVCVSDLRLLDIYSRPDYAAIHRVLLELKTMESVNR</sequence>
<dbReference type="EC" id="2.7.11.1" evidence="1"/>
<dbReference type="Pfam" id="PF00069">
    <property type="entry name" value="Pkinase"/>
    <property type="match status" value="1"/>
</dbReference>
<proteinExistence type="predicted"/>
<dbReference type="InterPro" id="IPR008271">
    <property type="entry name" value="Ser/Thr_kinase_AS"/>
</dbReference>
<feature type="non-terminal residue" evidence="4">
    <location>
        <position position="1"/>
    </location>
</feature>
<protein>
    <recommendedName>
        <fullName evidence="1">non-specific serine/threonine protein kinase</fullName>
        <ecNumber evidence="1">2.7.11.1</ecNumber>
    </recommendedName>
</protein>
<gene>
    <name evidence="4" type="ORF">PFISCL1PPCAC_25817</name>
</gene>
<reference evidence="4" key="1">
    <citation type="submission" date="2023-10" db="EMBL/GenBank/DDBJ databases">
        <title>Genome assembly of Pristionchus species.</title>
        <authorList>
            <person name="Yoshida K."/>
            <person name="Sommer R.J."/>
        </authorList>
    </citation>
    <scope>NUCLEOTIDE SEQUENCE</scope>
    <source>
        <strain evidence="4">RS5133</strain>
    </source>
</reference>
<keyword evidence="5" id="KW-1185">Reference proteome</keyword>
<dbReference type="PROSITE" id="PS50011">
    <property type="entry name" value="PROTEIN_KINASE_DOM"/>
    <property type="match status" value="1"/>
</dbReference>
<dbReference type="AlphaFoldDB" id="A0AAV5WSE5"/>
<dbReference type="Gene3D" id="1.10.510.10">
    <property type="entry name" value="Transferase(Phosphotransferase) domain 1"/>
    <property type="match status" value="2"/>
</dbReference>
<evidence type="ECO:0000256" key="1">
    <source>
        <dbReference type="ARBA" id="ARBA00012513"/>
    </source>
</evidence>
<dbReference type="GO" id="GO:0005524">
    <property type="term" value="F:ATP binding"/>
    <property type="evidence" value="ECO:0007669"/>
    <property type="project" value="InterPro"/>
</dbReference>
<feature type="domain" description="Protein kinase" evidence="3">
    <location>
        <begin position="78"/>
        <end position="335"/>
    </location>
</feature>
<dbReference type="InterPro" id="IPR050235">
    <property type="entry name" value="CK1_Ser-Thr_kinase"/>
</dbReference>
<dbReference type="InterPro" id="IPR000719">
    <property type="entry name" value="Prot_kinase_dom"/>
</dbReference>
<dbReference type="EMBL" id="BTSY01000006">
    <property type="protein sequence ID" value="GMT34520.1"/>
    <property type="molecule type" value="Genomic_DNA"/>
</dbReference>